<evidence type="ECO:0000256" key="3">
    <source>
        <dbReference type="ARBA" id="ARBA00022112"/>
    </source>
</evidence>
<comment type="similarity">
    <text evidence="1 5">Belongs to the GTP cyclohydrolase I type 2/NIF3 family.</text>
</comment>
<evidence type="ECO:0000313" key="7">
    <source>
        <dbReference type="EMBL" id="SKB52896.1"/>
    </source>
</evidence>
<dbReference type="AlphaFoldDB" id="A0A1T5C0G7"/>
<gene>
    <name evidence="7" type="ORF">SAMN05660293_00781</name>
</gene>
<dbReference type="InterPro" id="IPR017221">
    <property type="entry name" value="DUF34/NIF3_bac"/>
</dbReference>
<evidence type="ECO:0000256" key="2">
    <source>
        <dbReference type="ARBA" id="ARBA00011643"/>
    </source>
</evidence>
<dbReference type="GO" id="GO:0046872">
    <property type="term" value="F:metal ion binding"/>
    <property type="evidence" value="ECO:0007669"/>
    <property type="project" value="UniProtKB-UniRule"/>
</dbReference>
<evidence type="ECO:0000256" key="4">
    <source>
        <dbReference type="ARBA" id="ARBA00022723"/>
    </source>
</evidence>
<dbReference type="Gene3D" id="3.30.70.120">
    <property type="match status" value="1"/>
</dbReference>
<dbReference type="InterPro" id="IPR036069">
    <property type="entry name" value="DUF34/NIF3_sf"/>
</dbReference>
<dbReference type="EMBL" id="FUZA01000001">
    <property type="protein sequence ID" value="SKB52896.1"/>
    <property type="molecule type" value="Genomic_DNA"/>
</dbReference>
<dbReference type="InterPro" id="IPR002678">
    <property type="entry name" value="DUF34/NIF3"/>
</dbReference>
<organism evidence="7 8">
    <name type="scientific">Dyadobacter psychrophilus</name>
    <dbReference type="NCBI Taxonomy" id="651661"/>
    <lineage>
        <taxon>Bacteria</taxon>
        <taxon>Pseudomonadati</taxon>
        <taxon>Bacteroidota</taxon>
        <taxon>Cytophagia</taxon>
        <taxon>Cytophagales</taxon>
        <taxon>Spirosomataceae</taxon>
        <taxon>Dyadobacter</taxon>
    </lineage>
</organism>
<feature type="binding site" evidence="6">
    <location>
        <position position="332"/>
    </location>
    <ligand>
        <name>a divalent metal cation</name>
        <dbReference type="ChEBI" id="CHEBI:60240"/>
        <label>1</label>
    </ligand>
</feature>
<keyword evidence="4 5" id="KW-0479">Metal-binding</keyword>
<evidence type="ECO:0000256" key="5">
    <source>
        <dbReference type="PIRNR" id="PIRNR037489"/>
    </source>
</evidence>
<dbReference type="FunFam" id="3.40.1390.30:FF:000001">
    <property type="entry name" value="GTP cyclohydrolase 1 type 2"/>
    <property type="match status" value="1"/>
</dbReference>
<feature type="binding site" evidence="6">
    <location>
        <position position="65"/>
    </location>
    <ligand>
        <name>a divalent metal cation</name>
        <dbReference type="ChEBI" id="CHEBI:60240"/>
        <label>1</label>
    </ligand>
</feature>
<feature type="binding site" evidence="6">
    <location>
        <position position="328"/>
    </location>
    <ligand>
        <name>a divalent metal cation</name>
        <dbReference type="ChEBI" id="CHEBI:60240"/>
        <label>1</label>
    </ligand>
</feature>
<dbReference type="STRING" id="651661.SAMN05660293_00781"/>
<sequence length="366" mass="40580">MTLIKEVIQVLEQLAPSAYQESYDNAGLIVGSGVTEVSGVLLTLDVTEEVIAEAIERNCNLVVAHHPIVFKGLKKLNGRNYVERTVLKAIKNDIAIYATHTNLDHVINGVNWQIANLINLQNIQVLAPKKQVLSKLTFFSPVENTQSILDALHEAGAGNIGNYSNCSFQTEGSGTFRPNSSANPVIGESGKQEVVTEHRAELIFPSHLEAAIISTLKRAHPYEEVAYYLQSLENENQEVGAGAFGALHEPLDTEAFLRLLKEKMQLNVIRHTRPVKETIQRVAVCGGAGSFLLPNAIRAEADVFVTADYKYHEFFDAENDIMICDIGHYESEVFTKNLLYNYLSGKFPNFALCLSEVNTNPVRYFV</sequence>
<dbReference type="PIRSF" id="PIRSF037489">
    <property type="entry name" value="UCP037489_NIF3_YqfO"/>
    <property type="match status" value="1"/>
</dbReference>
<dbReference type="InterPro" id="IPR015867">
    <property type="entry name" value="N-reg_PII/ATP_PRibTrfase_C"/>
</dbReference>
<evidence type="ECO:0000256" key="1">
    <source>
        <dbReference type="ARBA" id="ARBA00006964"/>
    </source>
</evidence>
<name>A0A1T5C0G7_9BACT</name>
<dbReference type="SUPFAM" id="SSF102705">
    <property type="entry name" value="NIF3 (NGG1p interacting factor 3)-like"/>
    <property type="match status" value="1"/>
</dbReference>
<dbReference type="OrthoDB" id="9792792at2"/>
<feature type="binding site" evidence="6">
    <location>
        <position position="104"/>
    </location>
    <ligand>
        <name>a divalent metal cation</name>
        <dbReference type="ChEBI" id="CHEBI:60240"/>
        <label>1</label>
    </ligand>
</feature>
<dbReference type="PANTHER" id="PTHR13799:SF14">
    <property type="entry name" value="GTP CYCLOHYDROLASE 1 TYPE 2 HOMOLOG"/>
    <property type="match status" value="1"/>
</dbReference>
<protein>
    <recommendedName>
        <fullName evidence="3 5">GTP cyclohydrolase 1 type 2 homolog</fullName>
    </recommendedName>
</protein>
<dbReference type="Pfam" id="PF01784">
    <property type="entry name" value="DUF34_NIF3"/>
    <property type="match status" value="1"/>
</dbReference>
<dbReference type="RefSeq" id="WP_082213322.1">
    <property type="nucleotide sequence ID" value="NZ_FUZA01000001.1"/>
</dbReference>
<accession>A0A1T5C0G7</accession>
<feature type="binding site" evidence="6">
    <location>
        <position position="66"/>
    </location>
    <ligand>
        <name>a divalent metal cation</name>
        <dbReference type="ChEBI" id="CHEBI:60240"/>
        <label>1</label>
    </ligand>
</feature>
<comment type="subunit">
    <text evidence="2">Homohexamer.</text>
</comment>
<keyword evidence="8" id="KW-1185">Reference proteome</keyword>
<evidence type="ECO:0000313" key="8">
    <source>
        <dbReference type="Proteomes" id="UP000190897"/>
    </source>
</evidence>
<dbReference type="GO" id="GO:0005737">
    <property type="term" value="C:cytoplasm"/>
    <property type="evidence" value="ECO:0007669"/>
    <property type="project" value="TreeGrafter"/>
</dbReference>
<evidence type="ECO:0000256" key="6">
    <source>
        <dbReference type="PIRSR" id="PIRSR602678-1"/>
    </source>
</evidence>
<dbReference type="PANTHER" id="PTHR13799">
    <property type="entry name" value="NGG1 INTERACTING FACTOR 3"/>
    <property type="match status" value="1"/>
</dbReference>
<dbReference type="NCBIfam" id="TIGR00486">
    <property type="entry name" value="YbgI_SA1388"/>
    <property type="match status" value="1"/>
</dbReference>
<dbReference type="Gene3D" id="3.40.1390.30">
    <property type="entry name" value="NIF3 (NGG1p interacting factor 3)-like"/>
    <property type="match status" value="1"/>
</dbReference>
<dbReference type="Proteomes" id="UP000190897">
    <property type="component" value="Unassembled WGS sequence"/>
</dbReference>
<reference evidence="8" key="1">
    <citation type="submission" date="2017-02" db="EMBL/GenBank/DDBJ databases">
        <authorList>
            <person name="Varghese N."/>
            <person name="Submissions S."/>
        </authorList>
    </citation>
    <scope>NUCLEOTIDE SEQUENCE [LARGE SCALE GENOMIC DNA]</scope>
    <source>
        <strain evidence="8">DSM 22270</strain>
    </source>
</reference>
<proteinExistence type="inferred from homology"/>